<comment type="caution">
    <text evidence="14">The sequence shown here is derived from an EMBL/GenBank/DDBJ whole genome shotgun (WGS) entry which is preliminary data.</text>
</comment>
<reference evidence="14 15" key="1">
    <citation type="journal article" date="2016" name="Nat. Commun.">
        <title>Thousands of microbial genomes shed light on interconnected biogeochemical processes in an aquifer system.</title>
        <authorList>
            <person name="Anantharaman K."/>
            <person name="Brown C.T."/>
            <person name="Hug L.A."/>
            <person name="Sharon I."/>
            <person name="Castelle C.J."/>
            <person name="Probst A.J."/>
            <person name="Thomas B.C."/>
            <person name="Singh A."/>
            <person name="Wilkins M.J."/>
            <person name="Karaoz U."/>
            <person name="Brodie E.L."/>
            <person name="Williams K.H."/>
            <person name="Hubbard S.S."/>
            <person name="Banfield J.F."/>
        </authorList>
    </citation>
    <scope>NUCLEOTIDE SEQUENCE [LARGE SCALE GENOMIC DNA]</scope>
</reference>
<evidence type="ECO:0000256" key="5">
    <source>
        <dbReference type="ARBA" id="ARBA00022694"/>
    </source>
</evidence>
<keyword evidence="6 10" id="KW-0547">Nucleotide-binding</keyword>
<keyword evidence="8 10" id="KW-0460">Magnesium</keyword>
<dbReference type="Pfam" id="PF01715">
    <property type="entry name" value="IPPT"/>
    <property type="match status" value="1"/>
</dbReference>
<evidence type="ECO:0000256" key="2">
    <source>
        <dbReference type="ARBA" id="ARBA00003213"/>
    </source>
</evidence>
<evidence type="ECO:0000256" key="6">
    <source>
        <dbReference type="ARBA" id="ARBA00022741"/>
    </source>
</evidence>
<evidence type="ECO:0000256" key="9">
    <source>
        <dbReference type="ARBA" id="ARBA00049563"/>
    </source>
</evidence>
<accession>A0A1F7JBA1</accession>
<evidence type="ECO:0000256" key="7">
    <source>
        <dbReference type="ARBA" id="ARBA00022840"/>
    </source>
</evidence>
<dbReference type="InterPro" id="IPR027417">
    <property type="entry name" value="P-loop_NTPase"/>
</dbReference>
<dbReference type="EC" id="2.5.1.75" evidence="10"/>
<feature type="binding site" evidence="10">
    <location>
        <begin position="8"/>
        <end position="13"/>
    </location>
    <ligand>
        <name>substrate</name>
    </ligand>
</feature>
<dbReference type="NCBIfam" id="TIGR00174">
    <property type="entry name" value="miaA"/>
    <property type="match status" value="1"/>
</dbReference>
<comment type="cofactor">
    <cofactor evidence="1 10">
        <name>Mg(2+)</name>
        <dbReference type="ChEBI" id="CHEBI:18420"/>
    </cofactor>
</comment>
<dbReference type="PANTHER" id="PTHR11088">
    <property type="entry name" value="TRNA DIMETHYLALLYLTRANSFERASE"/>
    <property type="match status" value="1"/>
</dbReference>
<dbReference type="AlphaFoldDB" id="A0A1F7JBA1"/>
<feature type="region of interest" description="Interaction with substrate tRNA" evidence="10">
    <location>
        <begin position="31"/>
        <end position="34"/>
    </location>
</feature>
<keyword evidence="4 10" id="KW-0808">Transferase</keyword>
<evidence type="ECO:0000256" key="10">
    <source>
        <dbReference type="HAMAP-Rule" id="MF_00185"/>
    </source>
</evidence>
<evidence type="ECO:0000256" key="11">
    <source>
        <dbReference type="RuleBase" id="RU003783"/>
    </source>
</evidence>
<evidence type="ECO:0000313" key="14">
    <source>
        <dbReference type="EMBL" id="OGK52882.1"/>
    </source>
</evidence>
<comment type="function">
    <text evidence="2 10 12">Catalyzes the transfer of a dimethylallyl group onto the adenine at position 37 in tRNAs that read codons beginning with uridine, leading to the formation of N6-(dimethylallyl)adenosine (i(6)A).</text>
</comment>
<dbReference type="Gene3D" id="3.40.50.300">
    <property type="entry name" value="P-loop containing nucleotide triphosphate hydrolases"/>
    <property type="match status" value="1"/>
</dbReference>
<dbReference type="InterPro" id="IPR039657">
    <property type="entry name" value="Dimethylallyltransferase"/>
</dbReference>
<feature type="site" description="Interaction with substrate tRNA" evidence="10">
    <location>
        <position position="93"/>
    </location>
</feature>
<evidence type="ECO:0000256" key="12">
    <source>
        <dbReference type="RuleBase" id="RU003784"/>
    </source>
</evidence>
<dbReference type="GO" id="GO:0005524">
    <property type="term" value="F:ATP binding"/>
    <property type="evidence" value="ECO:0007669"/>
    <property type="project" value="UniProtKB-UniRule"/>
</dbReference>
<comment type="subunit">
    <text evidence="10">Monomer.</text>
</comment>
<evidence type="ECO:0000313" key="15">
    <source>
        <dbReference type="Proteomes" id="UP000178857"/>
    </source>
</evidence>
<evidence type="ECO:0000256" key="1">
    <source>
        <dbReference type="ARBA" id="ARBA00001946"/>
    </source>
</evidence>
<dbReference type="SUPFAM" id="SSF52540">
    <property type="entry name" value="P-loop containing nucleoside triphosphate hydrolases"/>
    <property type="match status" value="1"/>
</dbReference>
<dbReference type="Proteomes" id="UP000178857">
    <property type="component" value="Unassembled WGS sequence"/>
</dbReference>
<dbReference type="GO" id="GO:0006400">
    <property type="term" value="P:tRNA modification"/>
    <property type="evidence" value="ECO:0007669"/>
    <property type="project" value="TreeGrafter"/>
</dbReference>
<keyword evidence="7 10" id="KW-0067">ATP-binding</keyword>
<evidence type="ECO:0000256" key="8">
    <source>
        <dbReference type="ARBA" id="ARBA00022842"/>
    </source>
</evidence>
<dbReference type="GO" id="GO:0052381">
    <property type="term" value="F:tRNA dimethylallyltransferase activity"/>
    <property type="evidence" value="ECO:0007669"/>
    <property type="project" value="UniProtKB-UniRule"/>
</dbReference>
<gene>
    <name evidence="10" type="primary">miaA</name>
    <name evidence="14" type="ORF">A2970_02085</name>
</gene>
<name>A0A1F7JBA1_9BACT</name>
<comment type="catalytic activity">
    <reaction evidence="9 10 11">
        <text>adenosine(37) in tRNA + dimethylallyl diphosphate = N(6)-dimethylallyladenosine(37) in tRNA + diphosphate</text>
        <dbReference type="Rhea" id="RHEA:26482"/>
        <dbReference type="Rhea" id="RHEA-COMP:10162"/>
        <dbReference type="Rhea" id="RHEA-COMP:10375"/>
        <dbReference type="ChEBI" id="CHEBI:33019"/>
        <dbReference type="ChEBI" id="CHEBI:57623"/>
        <dbReference type="ChEBI" id="CHEBI:74411"/>
        <dbReference type="ChEBI" id="CHEBI:74415"/>
        <dbReference type="EC" id="2.5.1.75"/>
    </reaction>
</comment>
<evidence type="ECO:0000256" key="13">
    <source>
        <dbReference type="RuleBase" id="RU003785"/>
    </source>
</evidence>
<comment type="similarity">
    <text evidence="3 10 13">Belongs to the IPP transferase family.</text>
</comment>
<organism evidence="14 15">
    <name type="scientific">Candidatus Roizmanbacteria bacterium RIFCSPLOWO2_01_FULL_44_13</name>
    <dbReference type="NCBI Taxonomy" id="1802069"/>
    <lineage>
        <taxon>Bacteria</taxon>
        <taxon>Candidatus Roizmaniibacteriota</taxon>
    </lineage>
</organism>
<feature type="site" description="Interaction with substrate tRNA" evidence="10">
    <location>
        <position position="115"/>
    </location>
</feature>
<dbReference type="STRING" id="1802069.A2970_02085"/>
<evidence type="ECO:0000256" key="3">
    <source>
        <dbReference type="ARBA" id="ARBA00005842"/>
    </source>
</evidence>
<proteinExistence type="inferred from homology"/>
<dbReference type="HAMAP" id="MF_00185">
    <property type="entry name" value="IPP_trans"/>
    <property type="match status" value="1"/>
</dbReference>
<sequence>MIVVTGQTATGKTALALKLAKKYNGELVNFDSRQVYKYLDIITGKDLPASKIHLYDIVEPDRYFSSHDFALRARPVVDDIIKRGKTPILVGGTYLYLKHLLYGFDIGAPPNFALRDKLNSKTVEELQNELKKLDLQTFEKMNYGDQNNPRRLVRKIEIVHSSSGAERSREEKSSRPARTIKPKIFIGLRFEMAVDLRHIIKTRAEKRLKQGAIEEVKSILKKGYKETDPGLKTIGYQELIMYLKGKISKEKAIEYWINHEVQYAHRQYTFMKKDNNITWREI</sequence>
<dbReference type="PANTHER" id="PTHR11088:SF60">
    <property type="entry name" value="TRNA DIMETHYLALLYLTRANSFERASE"/>
    <property type="match status" value="1"/>
</dbReference>
<dbReference type="InterPro" id="IPR018022">
    <property type="entry name" value="IPT"/>
</dbReference>
<comment type="caution">
    <text evidence="10">Lacks conserved residue(s) required for the propagation of feature annotation.</text>
</comment>
<protein>
    <recommendedName>
        <fullName evidence="10">tRNA dimethylallyltransferase</fullName>
        <ecNumber evidence="10">2.5.1.75</ecNumber>
    </recommendedName>
    <alternativeName>
        <fullName evidence="10">Dimethylallyl diphosphate:tRNA dimethylallyltransferase</fullName>
        <shortName evidence="10">DMAPP:tRNA dimethylallyltransferase</shortName>
        <shortName evidence="10">DMATase</shortName>
    </alternativeName>
    <alternativeName>
        <fullName evidence="10">Isopentenyl-diphosphate:tRNA isopentenyltransferase</fullName>
        <shortName evidence="10">IPP transferase</shortName>
        <shortName evidence="10">IPPT</shortName>
        <shortName evidence="10">IPTase</shortName>
    </alternativeName>
</protein>
<dbReference type="Gene3D" id="1.10.20.140">
    <property type="match status" value="1"/>
</dbReference>
<feature type="binding site" evidence="10">
    <location>
        <begin position="6"/>
        <end position="13"/>
    </location>
    <ligand>
        <name>ATP</name>
        <dbReference type="ChEBI" id="CHEBI:30616"/>
    </ligand>
</feature>
<keyword evidence="5 10" id="KW-0819">tRNA processing</keyword>
<evidence type="ECO:0000256" key="4">
    <source>
        <dbReference type="ARBA" id="ARBA00022679"/>
    </source>
</evidence>
<dbReference type="EMBL" id="MGAT01000012">
    <property type="protein sequence ID" value="OGK52882.1"/>
    <property type="molecule type" value="Genomic_DNA"/>
</dbReference>